<gene>
    <name evidence="3" type="ORF">D9M09_16270</name>
</gene>
<dbReference type="SUPFAM" id="SSF56954">
    <property type="entry name" value="Outer membrane efflux proteins (OEP)"/>
    <property type="match status" value="1"/>
</dbReference>
<accession>A0A3G2ECM6</accession>
<dbReference type="InterPro" id="IPR010131">
    <property type="entry name" value="MdtP/NodT-like"/>
</dbReference>
<dbReference type="InterPro" id="IPR003423">
    <property type="entry name" value="OMP_efflux"/>
</dbReference>
<feature type="chain" id="PRO_5017846135" evidence="2">
    <location>
        <begin position="25"/>
        <end position="487"/>
    </location>
</feature>
<keyword evidence="2" id="KW-0472">Membrane</keyword>
<dbReference type="Pfam" id="PF02321">
    <property type="entry name" value="OEP"/>
    <property type="match status" value="2"/>
</dbReference>
<name>A0A3G2ECM6_9BURK</name>
<evidence type="ECO:0000313" key="4">
    <source>
        <dbReference type="Proteomes" id="UP000279594"/>
    </source>
</evidence>
<dbReference type="EMBL" id="CP033019">
    <property type="protein sequence ID" value="AYM77179.1"/>
    <property type="molecule type" value="Genomic_DNA"/>
</dbReference>
<dbReference type="NCBIfam" id="TIGR01845">
    <property type="entry name" value="outer_NodT"/>
    <property type="match status" value="1"/>
</dbReference>
<dbReference type="Proteomes" id="UP000279594">
    <property type="component" value="Chromosome"/>
</dbReference>
<sequence>MIRMTHLNTRRAAPLLAAAMLALAGCSAGTPTATRALDPAQLSALPSAGGPKLQAGAPPALWWQALGDASLEQLVKRAWQDNYDVRIAAARLASAREFAQAARGARLPAVDLDAQAGRARLAAIESRGGQPHIASPLQWSAVFSWELDLFGRVRHSITAAEASSDERAAVRDDVRRLILAQVVDAYLVLRGAQQMRASLQEQLSNQSGTLQLVRERESAGRAAPAERMRAEAQMRLASARLPSLNAEERLARNRLATLTGQRLDAPELAALDQPMPLTLPQTLLTDEPAHLLLRRPDVRAAERALAAASAREGAAIAERFPRISLGALFGASGVAGDWNGGDAARWQAGAAFSLPLFDGGTRRARARAAGAEVQAAQAGFDKALALALEEADSAIAQWVQLRNRQAELREAHRLAQESARLARVRYQEGAESLLGVLEAERIALAAQEQLVTAHRDVAIATARGYTAMAGGFDGPVQQAAAGAISRR</sequence>
<dbReference type="Gene3D" id="1.20.1600.10">
    <property type="entry name" value="Outer membrane efflux proteins (OEP)"/>
    <property type="match status" value="1"/>
</dbReference>
<proteinExistence type="inferred from homology"/>
<dbReference type="Gene3D" id="2.20.200.10">
    <property type="entry name" value="Outer membrane efflux proteins (OEP)"/>
    <property type="match status" value="1"/>
</dbReference>
<dbReference type="GO" id="GO:0015562">
    <property type="term" value="F:efflux transmembrane transporter activity"/>
    <property type="evidence" value="ECO:0007669"/>
    <property type="project" value="InterPro"/>
</dbReference>
<dbReference type="RefSeq" id="WP_121669885.1">
    <property type="nucleotide sequence ID" value="NZ_CP033019.1"/>
</dbReference>
<keyword evidence="2" id="KW-0812">Transmembrane</keyword>
<dbReference type="PANTHER" id="PTHR30203:SF32">
    <property type="entry name" value="CATION EFFLUX SYSTEM PROTEIN CUSC"/>
    <property type="match status" value="1"/>
</dbReference>
<dbReference type="PROSITE" id="PS51257">
    <property type="entry name" value="PROKAR_LIPOPROTEIN"/>
    <property type="match status" value="1"/>
</dbReference>
<keyword evidence="2" id="KW-0449">Lipoprotein</keyword>
<keyword evidence="4" id="KW-1185">Reference proteome</keyword>
<dbReference type="PANTHER" id="PTHR30203">
    <property type="entry name" value="OUTER MEMBRANE CATION EFFLUX PROTEIN"/>
    <property type="match status" value="1"/>
</dbReference>
<feature type="signal peptide" evidence="2">
    <location>
        <begin position="1"/>
        <end position="24"/>
    </location>
</feature>
<comment type="subcellular location">
    <subcellularLocation>
        <location evidence="2">Cell membrane</location>
        <topology evidence="2">Lipid-anchor</topology>
    </subcellularLocation>
</comment>
<dbReference type="AlphaFoldDB" id="A0A3G2ECM6"/>
<reference evidence="3 4" key="1">
    <citation type="submission" date="2018-10" db="EMBL/GenBank/DDBJ databases">
        <title>Effects of UV and annual dynamics of microbial communities in freshwater RAS systems.</title>
        <authorList>
            <person name="Bekkelund A.K."/>
            <person name="Hansen B.R."/>
            <person name="Stokken H."/>
            <person name="Eriksen B.F."/>
            <person name="Kashulin N.A."/>
        </authorList>
    </citation>
    <scope>NUCLEOTIDE SEQUENCE [LARGE SCALE GENOMIC DNA]</scope>
    <source>
        <strain evidence="3 4">BHSEK</strain>
    </source>
</reference>
<keyword evidence="2" id="KW-0564">Palmitate</keyword>
<comment type="similarity">
    <text evidence="1 2">Belongs to the outer membrane factor (OMF) (TC 1.B.17) family.</text>
</comment>
<evidence type="ECO:0000256" key="2">
    <source>
        <dbReference type="RuleBase" id="RU362097"/>
    </source>
</evidence>
<evidence type="ECO:0000256" key="1">
    <source>
        <dbReference type="ARBA" id="ARBA00007613"/>
    </source>
</evidence>
<protein>
    <submittedName>
        <fullName evidence="3">TolC family protein</fullName>
    </submittedName>
</protein>
<dbReference type="GO" id="GO:0005886">
    <property type="term" value="C:plasma membrane"/>
    <property type="evidence" value="ECO:0007669"/>
    <property type="project" value="UniProtKB-SubCell"/>
</dbReference>
<evidence type="ECO:0000313" key="3">
    <source>
        <dbReference type="EMBL" id="AYM77179.1"/>
    </source>
</evidence>
<keyword evidence="2" id="KW-1134">Transmembrane beta strand</keyword>
<organism evidence="3 4">
    <name type="scientific">Janthinobacterium agaricidamnosum</name>
    <dbReference type="NCBI Taxonomy" id="55508"/>
    <lineage>
        <taxon>Bacteria</taxon>
        <taxon>Pseudomonadati</taxon>
        <taxon>Pseudomonadota</taxon>
        <taxon>Betaproteobacteria</taxon>
        <taxon>Burkholderiales</taxon>
        <taxon>Oxalobacteraceae</taxon>
        <taxon>Janthinobacterium</taxon>
    </lineage>
</organism>
<keyword evidence="2" id="KW-0732">Signal</keyword>